<dbReference type="eggNOG" id="ENOG5033BD3">
    <property type="taxonomic scope" value="Bacteria"/>
</dbReference>
<dbReference type="OrthoDB" id="3268477at2"/>
<name>K6VPH0_9MICO</name>
<organism evidence="2 3">
    <name type="scientific">Austwickia chelonae NBRC 105200</name>
    <dbReference type="NCBI Taxonomy" id="1184607"/>
    <lineage>
        <taxon>Bacteria</taxon>
        <taxon>Bacillati</taxon>
        <taxon>Actinomycetota</taxon>
        <taxon>Actinomycetes</taxon>
        <taxon>Micrococcales</taxon>
        <taxon>Dermatophilaceae</taxon>
        <taxon>Austwickia</taxon>
    </lineage>
</organism>
<accession>K6VPH0</accession>
<evidence type="ECO:0008006" key="4">
    <source>
        <dbReference type="Google" id="ProtNLM"/>
    </source>
</evidence>
<gene>
    <name evidence="2" type="ORF">AUCHE_05_01740</name>
</gene>
<sequence>MSYWYNLRTGEVEQDPNTSRKADLMGPYDDAVTAEHALDRARARTLAWDEEGRKEAEREGDDGSGGMLGKLWR</sequence>
<comment type="caution">
    <text evidence="2">The sequence shown here is derived from an EMBL/GenBank/DDBJ whole genome shotgun (WGS) entry which is preliminary data.</text>
</comment>
<dbReference type="Proteomes" id="UP000008495">
    <property type="component" value="Unassembled WGS sequence"/>
</dbReference>
<evidence type="ECO:0000256" key="1">
    <source>
        <dbReference type="SAM" id="MobiDB-lite"/>
    </source>
</evidence>
<evidence type="ECO:0000313" key="2">
    <source>
        <dbReference type="EMBL" id="GAB77270.1"/>
    </source>
</evidence>
<dbReference type="RefSeq" id="WP_006502022.1">
    <property type="nucleotide sequence ID" value="NZ_BAGZ01000005.1"/>
</dbReference>
<feature type="region of interest" description="Disordered" evidence="1">
    <location>
        <begin position="51"/>
        <end position="73"/>
    </location>
</feature>
<reference evidence="2 3" key="1">
    <citation type="submission" date="2012-08" db="EMBL/GenBank/DDBJ databases">
        <title>Whole genome shotgun sequence of Austwickia chelonae NBRC 105200.</title>
        <authorList>
            <person name="Yoshida I."/>
            <person name="Hosoyama A."/>
            <person name="Tsuchikane K."/>
            <person name="Katsumata H."/>
            <person name="Ando Y."/>
            <person name="Ohji S."/>
            <person name="Hamada M."/>
            <person name="Tamura T."/>
            <person name="Yamazoe A."/>
            <person name="Yamazaki S."/>
            <person name="Fujita N."/>
        </authorList>
    </citation>
    <scope>NUCLEOTIDE SEQUENCE [LARGE SCALE GENOMIC DNA]</scope>
    <source>
        <strain evidence="2 3">NBRC 105200</strain>
    </source>
</reference>
<keyword evidence="3" id="KW-1185">Reference proteome</keyword>
<dbReference type="STRING" id="100225.SAMN05421595_1088"/>
<evidence type="ECO:0000313" key="3">
    <source>
        <dbReference type="Proteomes" id="UP000008495"/>
    </source>
</evidence>
<feature type="region of interest" description="Disordered" evidence="1">
    <location>
        <begin position="1"/>
        <end position="23"/>
    </location>
</feature>
<protein>
    <recommendedName>
        <fullName evidence="4">Methionine aminopeptidase</fullName>
    </recommendedName>
</protein>
<proteinExistence type="predicted"/>
<feature type="compositionally biased region" description="Gly residues" evidence="1">
    <location>
        <begin position="63"/>
        <end position="73"/>
    </location>
</feature>
<dbReference type="EMBL" id="BAGZ01000005">
    <property type="protein sequence ID" value="GAB77270.1"/>
    <property type="molecule type" value="Genomic_DNA"/>
</dbReference>
<dbReference type="AlphaFoldDB" id="K6VPH0"/>